<dbReference type="RefSeq" id="WP_134239219.1">
    <property type="nucleotide sequence ID" value="NZ_CP155620.1"/>
</dbReference>
<dbReference type="AlphaFoldDB" id="A0AAU7E8T6"/>
<organism evidence="1">
    <name type="scientific">Campylobacter sp. CCS1377</name>
    <dbReference type="NCBI Taxonomy" id="3158229"/>
    <lineage>
        <taxon>Bacteria</taxon>
        <taxon>Pseudomonadati</taxon>
        <taxon>Campylobacterota</taxon>
        <taxon>Epsilonproteobacteria</taxon>
        <taxon>Campylobacterales</taxon>
        <taxon>Campylobacteraceae</taxon>
        <taxon>Campylobacter</taxon>
    </lineage>
</organism>
<evidence type="ECO:0000313" key="1">
    <source>
        <dbReference type="EMBL" id="XBJ29904.1"/>
    </source>
</evidence>
<gene>
    <name evidence="1" type="ORF">AAH949_03475</name>
</gene>
<protein>
    <submittedName>
        <fullName evidence="1">Uncharacterized protein</fullName>
    </submittedName>
</protein>
<dbReference type="EMBL" id="CP155620">
    <property type="protein sequence ID" value="XBJ29904.1"/>
    <property type="molecule type" value="Genomic_DNA"/>
</dbReference>
<reference evidence="1" key="1">
    <citation type="submission" date="2024-05" db="EMBL/GenBank/DDBJ databases">
        <title>Campylobacter coli isolated from environmental waters in Slovenia.</title>
        <authorList>
            <person name="Zautner A.E."/>
            <person name="Bunk B."/>
            <person name="Riedel T."/>
            <person name="Sproeer C."/>
        </authorList>
    </citation>
    <scope>NUCLEOTIDE SEQUENCE</scope>
    <source>
        <strain evidence="1">CCS1377</strain>
    </source>
</reference>
<proteinExistence type="predicted"/>
<name>A0AAU7E8T6_9BACT</name>
<accession>A0AAU7E8T6</accession>
<sequence length="158" mass="18618">MKTQSKLYHSSAIIKQMISHNHYKPLKNLFYCQDFLKLMSPAHQNLIEKIFIKNTLLTIITKNPSGYQELNHDNTKKSIKFLIKIYAKENPLSPFEQIEEIKVFSRRYLSEPKITSPIKQNTYLELSNGLFVNHCENPILFQKFENLRKAIQKCSNKN</sequence>